<dbReference type="AlphaFoldDB" id="F0H8Z3"/>
<comment type="subunit">
    <text evidence="2">Homodimer.</text>
</comment>
<dbReference type="EMBL" id="AEXO01000095">
    <property type="protein sequence ID" value="EGC85786.1"/>
    <property type="molecule type" value="Genomic_DNA"/>
</dbReference>
<comment type="catalytic activity">
    <reaction evidence="2">
        <text>glycyl-tRNA(Ala) + H2O = tRNA(Ala) + glycine + H(+)</text>
        <dbReference type="Rhea" id="RHEA:53744"/>
        <dbReference type="Rhea" id="RHEA-COMP:9657"/>
        <dbReference type="Rhea" id="RHEA-COMP:13640"/>
        <dbReference type="ChEBI" id="CHEBI:15377"/>
        <dbReference type="ChEBI" id="CHEBI:15378"/>
        <dbReference type="ChEBI" id="CHEBI:57305"/>
        <dbReference type="ChEBI" id="CHEBI:78442"/>
        <dbReference type="ChEBI" id="CHEBI:78522"/>
    </reaction>
</comment>
<comment type="catalytic activity">
    <reaction evidence="2">
        <text>a D-aminoacyl-tRNA + H2O = a tRNA + a D-alpha-amino acid + H(+)</text>
        <dbReference type="Rhea" id="RHEA:13953"/>
        <dbReference type="Rhea" id="RHEA-COMP:10123"/>
        <dbReference type="Rhea" id="RHEA-COMP:10124"/>
        <dbReference type="ChEBI" id="CHEBI:15377"/>
        <dbReference type="ChEBI" id="CHEBI:15378"/>
        <dbReference type="ChEBI" id="CHEBI:59871"/>
        <dbReference type="ChEBI" id="CHEBI:78442"/>
        <dbReference type="ChEBI" id="CHEBI:79333"/>
        <dbReference type="EC" id="3.1.1.96"/>
    </reaction>
</comment>
<dbReference type="PANTHER" id="PTHR10472">
    <property type="entry name" value="D-TYROSYL-TRNA TYR DEACYLASE"/>
    <property type="match status" value="1"/>
</dbReference>
<comment type="domain">
    <text evidence="2">A Gly-cisPro motif from one monomer fits into the active site of the other monomer to allow specific chiral rejection of L-amino acids.</text>
</comment>
<accession>F0H8Z3</accession>
<evidence type="ECO:0000313" key="3">
    <source>
        <dbReference type="EMBL" id="EGC85786.1"/>
    </source>
</evidence>
<dbReference type="InterPro" id="IPR023509">
    <property type="entry name" value="DTD-like_sf"/>
</dbReference>
<dbReference type="PANTHER" id="PTHR10472:SF5">
    <property type="entry name" value="D-AMINOACYL-TRNA DEACYLASE 1"/>
    <property type="match status" value="1"/>
</dbReference>
<comment type="similarity">
    <text evidence="1 2">Belongs to the DTD family.</text>
</comment>
<dbReference type="GO" id="GO:0019478">
    <property type="term" value="P:D-amino acid catabolic process"/>
    <property type="evidence" value="ECO:0007669"/>
    <property type="project" value="UniProtKB-UniRule"/>
</dbReference>
<reference evidence="3 4" key="1">
    <citation type="submission" date="2011-02" db="EMBL/GenBank/DDBJ databases">
        <authorList>
            <person name="Durkin A.S."/>
            <person name="Madupu R."/>
            <person name="Torralba M."/>
            <person name="Gillis M."/>
            <person name="Methe B."/>
            <person name="Sutton G."/>
            <person name="Nelson K.E."/>
        </authorList>
    </citation>
    <scope>NUCLEOTIDE SEQUENCE [LARGE SCALE GENOMIC DNA]</scope>
    <source>
        <strain evidence="3 4">CRIS 18C-A</strain>
    </source>
</reference>
<dbReference type="NCBIfam" id="TIGR00256">
    <property type="entry name" value="D-aminoacyl-tRNA deacylase"/>
    <property type="match status" value="1"/>
</dbReference>
<comment type="function">
    <text evidence="2">An aminoacyl-tRNA editing enzyme that deacylates mischarged D-aminoacyl-tRNAs. Also deacylates mischarged glycyl-tRNA(Ala), protecting cells against glycine mischarging by AlaRS. Acts via tRNA-based rather than protein-based catalysis; rejects L-amino acids rather than detecting D-amino acids in the active site. By recycling D-aminoacyl-tRNA to D-amino acids and free tRNA molecules, this enzyme counteracts the toxicity associated with the formation of D-aminoacyl-tRNA entities in vivo and helps enforce protein L-homochirality.</text>
</comment>
<dbReference type="GO" id="GO:0005737">
    <property type="term" value="C:cytoplasm"/>
    <property type="evidence" value="ECO:0007669"/>
    <property type="project" value="UniProtKB-SubCell"/>
</dbReference>
<keyword evidence="2" id="KW-0963">Cytoplasm</keyword>
<sequence>MRIVIQRVNQSSVTIDGQTKSTIGKGFLILIGIGRDDTEEDIKWLVNKIIGLRIFDDEKGVMNRSIMDIDGEILVVSQFTLMASYKKGNRPSWIHAAPHELSIPLYRRFCNTLSEALGKPVGTGEFGADMQIELQNDGPVTICMDTKNKEQRGPTYERL</sequence>
<comment type="subcellular location">
    <subcellularLocation>
        <location evidence="2">Cytoplasm</location>
    </subcellularLocation>
</comment>
<keyword evidence="4" id="KW-1185">Reference proteome</keyword>
<dbReference type="Gene3D" id="3.50.80.10">
    <property type="entry name" value="D-tyrosyl-tRNA(Tyr) deacylase"/>
    <property type="match status" value="1"/>
</dbReference>
<keyword evidence="2 3" id="KW-0378">Hydrolase</keyword>
<evidence type="ECO:0000256" key="2">
    <source>
        <dbReference type="HAMAP-Rule" id="MF_00518"/>
    </source>
</evidence>
<gene>
    <name evidence="2 3" type="primary">dtd</name>
    <name evidence="3" type="ORF">HMPREF9303_2645</name>
</gene>
<dbReference type="Pfam" id="PF02580">
    <property type="entry name" value="Tyr_Deacylase"/>
    <property type="match status" value="1"/>
</dbReference>
<dbReference type="SUPFAM" id="SSF69500">
    <property type="entry name" value="DTD-like"/>
    <property type="match status" value="1"/>
</dbReference>
<dbReference type="HAMAP" id="MF_00518">
    <property type="entry name" value="Deacylase_Dtd"/>
    <property type="match status" value="1"/>
</dbReference>
<organism evidence="3 4">
    <name type="scientific">Prevotella denticola CRIS 18C-A</name>
    <dbReference type="NCBI Taxonomy" id="944557"/>
    <lineage>
        <taxon>Bacteria</taxon>
        <taxon>Pseudomonadati</taxon>
        <taxon>Bacteroidota</taxon>
        <taxon>Bacteroidia</taxon>
        <taxon>Bacteroidales</taxon>
        <taxon>Prevotellaceae</taxon>
        <taxon>Prevotella</taxon>
    </lineage>
</organism>
<evidence type="ECO:0000313" key="4">
    <source>
        <dbReference type="Proteomes" id="UP000003155"/>
    </source>
</evidence>
<dbReference type="EC" id="3.1.1.96" evidence="2"/>
<dbReference type="GO" id="GO:0043908">
    <property type="term" value="F:Ser(Gly)-tRNA(Ala) hydrolase activity"/>
    <property type="evidence" value="ECO:0007669"/>
    <property type="project" value="UniProtKB-UniRule"/>
</dbReference>
<dbReference type="FunFam" id="3.50.80.10:FF:000001">
    <property type="entry name" value="D-aminoacyl-tRNA deacylase"/>
    <property type="match status" value="1"/>
</dbReference>
<dbReference type="GO" id="GO:0000049">
    <property type="term" value="F:tRNA binding"/>
    <property type="evidence" value="ECO:0007669"/>
    <property type="project" value="UniProtKB-UniRule"/>
</dbReference>
<dbReference type="GO" id="GO:0051500">
    <property type="term" value="F:D-tyrosyl-tRNA(Tyr) deacylase activity"/>
    <property type="evidence" value="ECO:0007669"/>
    <property type="project" value="TreeGrafter"/>
</dbReference>
<dbReference type="Proteomes" id="UP000003155">
    <property type="component" value="Unassembled WGS sequence"/>
</dbReference>
<evidence type="ECO:0000256" key="1">
    <source>
        <dbReference type="ARBA" id="ARBA00009673"/>
    </source>
</evidence>
<dbReference type="RefSeq" id="WP_004354092.1">
    <property type="nucleotide sequence ID" value="NZ_AEXO01000095.1"/>
</dbReference>
<proteinExistence type="inferred from homology"/>
<dbReference type="InterPro" id="IPR003732">
    <property type="entry name" value="Daa-tRNA_deacyls_DTD"/>
</dbReference>
<protein>
    <recommendedName>
        <fullName evidence="2">D-aminoacyl-tRNA deacylase</fullName>
        <shortName evidence="2">DTD</shortName>
        <ecNumber evidence="2">3.1.1.96</ecNumber>
    </recommendedName>
    <alternativeName>
        <fullName evidence="2">Gly-tRNA(Ala) deacylase</fullName>
        <ecNumber evidence="2">3.1.1.-</ecNumber>
    </alternativeName>
</protein>
<feature type="short sequence motif" description="Gly-cisPro motif, important for rejection of L-amino acids" evidence="2">
    <location>
        <begin position="138"/>
        <end position="139"/>
    </location>
</feature>
<keyword evidence="2" id="KW-0694">RNA-binding</keyword>
<dbReference type="GO" id="GO:0106026">
    <property type="term" value="F:Gly-tRNA(Ala) deacylase activity"/>
    <property type="evidence" value="ECO:0007669"/>
    <property type="project" value="UniProtKB-UniRule"/>
</dbReference>
<name>F0H8Z3_9BACT</name>
<comment type="caution">
    <text evidence="3">The sequence shown here is derived from an EMBL/GenBank/DDBJ whole genome shotgun (WGS) entry which is preliminary data.</text>
</comment>
<keyword evidence="2" id="KW-0820">tRNA-binding</keyword>
<dbReference type="CDD" id="cd00563">
    <property type="entry name" value="Dtyr_deacylase"/>
    <property type="match status" value="1"/>
</dbReference>
<dbReference type="EC" id="3.1.1.-" evidence="2"/>